<keyword evidence="2" id="KW-0812">Transmembrane</keyword>
<feature type="transmembrane region" description="Helical" evidence="2">
    <location>
        <begin position="40"/>
        <end position="59"/>
    </location>
</feature>
<keyword evidence="4" id="KW-1185">Reference proteome</keyword>
<keyword evidence="2" id="KW-0472">Membrane</keyword>
<dbReference type="EMBL" id="ML994649">
    <property type="protein sequence ID" value="KAF2182250.1"/>
    <property type="molecule type" value="Genomic_DNA"/>
</dbReference>
<evidence type="ECO:0000313" key="4">
    <source>
        <dbReference type="Proteomes" id="UP000800200"/>
    </source>
</evidence>
<reference evidence="3" key="1">
    <citation type="journal article" date="2020" name="Stud. Mycol.">
        <title>101 Dothideomycetes genomes: a test case for predicting lifestyles and emergence of pathogens.</title>
        <authorList>
            <person name="Haridas S."/>
            <person name="Albert R."/>
            <person name="Binder M."/>
            <person name="Bloem J."/>
            <person name="Labutti K."/>
            <person name="Salamov A."/>
            <person name="Andreopoulos B."/>
            <person name="Baker S."/>
            <person name="Barry K."/>
            <person name="Bills G."/>
            <person name="Bluhm B."/>
            <person name="Cannon C."/>
            <person name="Castanera R."/>
            <person name="Culley D."/>
            <person name="Daum C."/>
            <person name="Ezra D."/>
            <person name="Gonzalez J."/>
            <person name="Henrissat B."/>
            <person name="Kuo A."/>
            <person name="Liang C."/>
            <person name="Lipzen A."/>
            <person name="Lutzoni F."/>
            <person name="Magnuson J."/>
            <person name="Mondo S."/>
            <person name="Nolan M."/>
            <person name="Ohm R."/>
            <person name="Pangilinan J."/>
            <person name="Park H.-J."/>
            <person name="Ramirez L."/>
            <person name="Alfaro M."/>
            <person name="Sun H."/>
            <person name="Tritt A."/>
            <person name="Yoshinaga Y."/>
            <person name="Zwiers L.-H."/>
            <person name="Turgeon B."/>
            <person name="Goodwin S."/>
            <person name="Spatafora J."/>
            <person name="Crous P."/>
            <person name="Grigoriev I."/>
        </authorList>
    </citation>
    <scope>NUCLEOTIDE SEQUENCE</scope>
    <source>
        <strain evidence="3">CBS 207.26</strain>
    </source>
</reference>
<keyword evidence="2" id="KW-1133">Transmembrane helix</keyword>
<gene>
    <name evidence="3" type="ORF">K469DRAFT_712866</name>
</gene>
<name>A0A6A6DW90_9PEZI</name>
<dbReference type="Proteomes" id="UP000800200">
    <property type="component" value="Unassembled WGS sequence"/>
</dbReference>
<organism evidence="3 4">
    <name type="scientific">Zopfia rhizophila CBS 207.26</name>
    <dbReference type="NCBI Taxonomy" id="1314779"/>
    <lineage>
        <taxon>Eukaryota</taxon>
        <taxon>Fungi</taxon>
        <taxon>Dikarya</taxon>
        <taxon>Ascomycota</taxon>
        <taxon>Pezizomycotina</taxon>
        <taxon>Dothideomycetes</taxon>
        <taxon>Dothideomycetes incertae sedis</taxon>
        <taxon>Zopfiaceae</taxon>
        <taxon>Zopfia</taxon>
    </lineage>
</organism>
<sequence length="64" mass="7302">MYIAPIREKHHRRHPCPSSSTKSGSEITAPLVYRPQALNGVHSLLSFMAYMIWYSGILIPEFQS</sequence>
<evidence type="ECO:0000313" key="3">
    <source>
        <dbReference type="EMBL" id="KAF2182250.1"/>
    </source>
</evidence>
<feature type="region of interest" description="Disordered" evidence="1">
    <location>
        <begin position="1"/>
        <end position="27"/>
    </location>
</feature>
<accession>A0A6A6DW90</accession>
<feature type="compositionally biased region" description="Polar residues" evidence="1">
    <location>
        <begin position="17"/>
        <end position="26"/>
    </location>
</feature>
<proteinExistence type="predicted"/>
<evidence type="ECO:0000256" key="1">
    <source>
        <dbReference type="SAM" id="MobiDB-lite"/>
    </source>
</evidence>
<dbReference type="AlphaFoldDB" id="A0A6A6DW90"/>
<protein>
    <submittedName>
        <fullName evidence="3">Uncharacterized protein</fullName>
    </submittedName>
</protein>
<evidence type="ECO:0000256" key="2">
    <source>
        <dbReference type="SAM" id="Phobius"/>
    </source>
</evidence>